<dbReference type="GO" id="GO:0070062">
    <property type="term" value="C:extracellular exosome"/>
    <property type="evidence" value="ECO:0007669"/>
    <property type="project" value="TreeGrafter"/>
</dbReference>
<comment type="similarity">
    <text evidence="2 9">Belongs to the ITM2 family.</text>
</comment>
<dbReference type="InterPro" id="IPR040145">
    <property type="entry name" value="ITM2"/>
</dbReference>
<dbReference type="Pfam" id="PF04089">
    <property type="entry name" value="BRICHOS"/>
    <property type="match status" value="1"/>
</dbReference>
<evidence type="ECO:0000256" key="5">
    <source>
        <dbReference type="ARBA" id="ARBA00022989"/>
    </source>
</evidence>
<dbReference type="EMBL" id="CAJPEV010003000">
    <property type="protein sequence ID" value="CAG0898640.1"/>
    <property type="molecule type" value="Genomic_DNA"/>
</dbReference>
<dbReference type="PANTHER" id="PTHR10962">
    <property type="entry name" value="INTEGRAL TRANSMEMBRANE PROTEIN 2"/>
    <property type="match status" value="1"/>
</dbReference>
<keyword evidence="6 9" id="KW-0472">Membrane</keyword>
<gene>
    <name evidence="11" type="ORF">DSTB1V02_LOCUS10444</name>
</gene>
<dbReference type="SMART" id="SM01039">
    <property type="entry name" value="BRICHOS"/>
    <property type="match status" value="1"/>
</dbReference>
<evidence type="ECO:0000256" key="9">
    <source>
        <dbReference type="RuleBase" id="RU367061"/>
    </source>
</evidence>
<accession>A0A7R9FQ12</accession>
<comment type="subcellular location">
    <subcellularLocation>
        <location evidence="1 9">Membrane</location>
        <topology evidence="1 9">Single-pass type II membrane protein</topology>
    </subcellularLocation>
</comment>
<dbReference type="PROSITE" id="PS50869">
    <property type="entry name" value="BRICHOS"/>
    <property type="match status" value="1"/>
</dbReference>
<evidence type="ECO:0000256" key="6">
    <source>
        <dbReference type="ARBA" id="ARBA00023136"/>
    </source>
</evidence>
<dbReference type="GO" id="GO:0001540">
    <property type="term" value="F:amyloid-beta binding"/>
    <property type="evidence" value="ECO:0007669"/>
    <property type="project" value="TreeGrafter"/>
</dbReference>
<evidence type="ECO:0000313" key="12">
    <source>
        <dbReference type="Proteomes" id="UP000677054"/>
    </source>
</evidence>
<protein>
    <recommendedName>
        <fullName evidence="9">Integral membrane protein 2</fullName>
    </recommendedName>
</protein>
<evidence type="ECO:0000313" key="11">
    <source>
        <dbReference type="EMBL" id="CAD7250674.1"/>
    </source>
</evidence>
<dbReference type="PANTHER" id="PTHR10962:SF1">
    <property type="entry name" value="INTEGRAL MEMBRANE PROTEIN 2"/>
    <property type="match status" value="1"/>
</dbReference>
<keyword evidence="5 9" id="KW-1133">Transmembrane helix</keyword>
<sequence>MTIVTRPAATNEKKPLSDASLALGLEPLVENEKNEKSNEVNMGGDEFDCMNEAGLPNIHFHNARRARQASTLNYLFILLLIIIVMVTAMIGGFYFVKEFSRAKRYHGWCRVPYDRLTTGKEPGDLQLGSFQAREDSDGGDWIDHQLMMGNPPLFYLEHLDVDIEEKPDYEEIEVPDFSGRRRGKFLHDFMRNLTGIVDIDGGNCFVMPLDREHILPPTSMLDLALKMEHGYYDVDTKVVRETTRIVFPAIKDPNIMGPYISSACQDKPMYRLEKVSEMFRVRRDAAGLAPSTFAEFAGSSTIELDILNYDQL</sequence>
<organism evidence="11">
    <name type="scientific">Darwinula stevensoni</name>
    <dbReference type="NCBI Taxonomy" id="69355"/>
    <lineage>
        <taxon>Eukaryota</taxon>
        <taxon>Metazoa</taxon>
        <taxon>Ecdysozoa</taxon>
        <taxon>Arthropoda</taxon>
        <taxon>Crustacea</taxon>
        <taxon>Oligostraca</taxon>
        <taxon>Ostracoda</taxon>
        <taxon>Podocopa</taxon>
        <taxon>Podocopida</taxon>
        <taxon>Darwinulocopina</taxon>
        <taxon>Darwinuloidea</taxon>
        <taxon>Darwinulidae</taxon>
        <taxon>Darwinula</taxon>
    </lineage>
</organism>
<evidence type="ECO:0000256" key="7">
    <source>
        <dbReference type="ARBA" id="ARBA00023157"/>
    </source>
</evidence>
<evidence type="ECO:0000259" key="10">
    <source>
        <dbReference type="PROSITE" id="PS50869"/>
    </source>
</evidence>
<dbReference type="AlphaFoldDB" id="A0A7R9FQ12"/>
<evidence type="ECO:0000256" key="3">
    <source>
        <dbReference type="ARBA" id="ARBA00022692"/>
    </source>
</evidence>
<evidence type="ECO:0000256" key="8">
    <source>
        <dbReference type="ARBA" id="ARBA00023180"/>
    </source>
</evidence>
<name>A0A7R9FQ12_9CRUS</name>
<keyword evidence="8" id="KW-0325">Glycoprotein</keyword>
<dbReference type="GO" id="GO:0005794">
    <property type="term" value="C:Golgi apparatus"/>
    <property type="evidence" value="ECO:0007669"/>
    <property type="project" value="TreeGrafter"/>
</dbReference>
<proteinExistence type="inferred from homology"/>
<evidence type="ECO:0000256" key="2">
    <source>
        <dbReference type="ARBA" id="ARBA00006794"/>
    </source>
</evidence>
<dbReference type="InterPro" id="IPR007084">
    <property type="entry name" value="BRICHOS_dom"/>
</dbReference>
<dbReference type="OrthoDB" id="9982095at2759"/>
<keyword evidence="7" id="KW-1015">Disulfide bond</keyword>
<keyword evidence="12" id="KW-1185">Reference proteome</keyword>
<keyword evidence="4 9" id="KW-0735">Signal-anchor</keyword>
<dbReference type="EMBL" id="LR902517">
    <property type="protein sequence ID" value="CAD7250674.1"/>
    <property type="molecule type" value="Genomic_DNA"/>
</dbReference>
<dbReference type="Proteomes" id="UP000677054">
    <property type="component" value="Unassembled WGS sequence"/>
</dbReference>
<reference evidence="11" key="1">
    <citation type="submission" date="2020-11" db="EMBL/GenBank/DDBJ databases">
        <authorList>
            <person name="Tran Van P."/>
        </authorList>
    </citation>
    <scope>NUCLEOTIDE SEQUENCE</scope>
</reference>
<keyword evidence="9" id="KW-1003">Cell membrane</keyword>
<dbReference type="GO" id="GO:0005886">
    <property type="term" value="C:plasma membrane"/>
    <property type="evidence" value="ECO:0007669"/>
    <property type="project" value="UniProtKB-UniRule"/>
</dbReference>
<dbReference type="GO" id="GO:0042985">
    <property type="term" value="P:negative regulation of amyloid precursor protein biosynthetic process"/>
    <property type="evidence" value="ECO:0007669"/>
    <property type="project" value="TreeGrafter"/>
</dbReference>
<keyword evidence="3 9" id="KW-0812">Transmembrane</keyword>
<evidence type="ECO:0000256" key="1">
    <source>
        <dbReference type="ARBA" id="ARBA00004606"/>
    </source>
</evidence>
<feature type="transmembrane region" description="Helical" evidence="9">
    <location>
        <begin position="74"/>
        <end position="96"/>
    </location>
</feature>
<feature type="domain" description="BRICHOS" evidence="10">
    <location>
        <begin position="177"/>
        <end position="272"/>
    </location>
</feature>
<evidence type="ECO:0000256" key="4">
    <source>
        <dbReference type="ARBA" id="ARBA00022968"/>
    </source>
</evidence>